<dbReference type="SUPFAM" id="SSF53474">
    <property type="entry name" value="alpha/beta-Hydrolases"/>
    <property type="match status" value="1"/>
</dbReference>
<organism evidence="2 3">
    <name type="scientific">Cyanobacterium stanieri LEGE 03274</name>
    <dbReference type="NCBI Taxonomy" id="1828756"/>
    <lineage>
        <taxon>Bacteria</taxon>
        <taxon>Bacillati</taxon>
        <taxon>Cyanobacteriota</taxon>
        <taxon>Cyanophyceae</taxon>
        <taxon>Oscillatoriophycideae</taxon>
        <taxon>Chroococcales</taxon>
        <taxon>Geminocystaceae</taxon>
        <taxon>Cyanobacterium</taxon>
    </lineage>
</organism>
<feature type="domain" description="AB hydrolase-1" evidence="1">
    <location>
        <begin position="29"/>
        <end position="137"/>
    </location>
</feature>
<proteinExistence type="predicted"/>
<dbReference type="Pfam" id="PF00561">
    <property type="entry name" value="Abhydrolase_1"/>
    <property type="match status" value="1"/>
</dbReference>
<dbReference type="Proteomes" id="UP000654604">
    <property type="component" value="Unassembled WGS sequence"/>
</dbReference>
<reference evidence="2 3" key="1">
    <citation type="submission" date="2020-10" db="EMBL/GenBank/DDBJ databases">
        <authorList>
            <person name="Castelo-Branco R."/>
            <person name="Eusebio N."/>
            <person name="Adriana R."/>
            <person name="Vieira A."/>
            <person name="Brugerolle De Fraissinette N."/>
            <person name="Rezende De Castro R."/>
            <person name="Schneider M.P."/>
            <person name="Vasconcelos V."/>
            <person name="Leao P.N."/>
        </authorList>
    </citation>
    <scope>NUCLEOTIDE SEQUENCE [LARGE SCALE GENOMIC DNA]</scope>
    <source>
        <strain evidence="2 3">LEGE 03274</strain>
    </source>
</reference>
<dbReference type="PRINTS" id="PR00111">
    <property type="entry name" value="ABHYDROLASE"/>
</dbReference>
<dbReference type="InterPro" id="IPR000639">
    <property type="entry name" value="Epox_hydrolase-like"/>
</dbReference>
<dbReference type="InterPro" id="IPR000073">
    <property type="entry name" value="AB_hydrolase_1"/>
</dbReference>
<protein>
    <submittedName>
        <fullName evidence="2">Alpha/beta fold hydrolase</fullName>
    </submittedName>
</protein>
<dbReference type="GO" id="GO:0016787">
    <property type="term" value="F:hydrolase activity"/>
    <property type="evidence" value="ECO:0007669"/>
    <property type="project" value="UniProtKB-KW"/>
</dbReference>
<sequence>MKVIENKRKVGNVEWFFRSCFPVQETDKNPVFFLHGLPSQSFCWTEIMPFVAELGYSAIAPDWLGWGNSDKPDKRDFAYTPQAYIKALTDFIDAFKVEKINLVIQGFLATVGIQYALQNSEKIDKLIILNSPISTNAKLPWLIKQCGIPFLGDMVTQDPLFVDRTLEKGAGYVISDENLAYYRKPIVTSSLAGRTMVNIVKRMQFFDTMKEIETGLKTWKKPCLIIWGVDDPWLSIESVEQIVKENSHLTLKKLAEAKHYPQEHFSKEINPILVNFL</sequence>
<dbReference type="InterPro" id="IPR050228">
    <property type="entry name" value="Carboxylesterase_BioH"/>
</dbReference>
<dbReference type="EMBL" id="JADEWC010000044">
    <property type="protein sequence ID" value="MBE9223734.1"/>
    <property type="molecule type" value="Genomic_DNA"/>
</dbReference>
<dbReference type="PANTHER" id="PTHR43194">
    <property type="entry name" value="HYDROLASE ALPHA/BETA FOLD FAMILY"/>
    <property type="match status" value="1"/>
</dbReference>
<dbReference type="PRINTS" id="PR00412">
    <property type="entry name" value="EPOXHYDRLASE"/>
</dbReference>
<dbReference type="Gene3D" id="3.40.50.1820">
    <property type="entry name" value="alpha/beta hydrolase"/>
    <property type="match status" value="1"/>
</dbReference>
<evidence type="ECO:0000313" key="2">
    <source>
        <dbReference type="EMBL" id="MBE9223734.1"/>
    </source>
</evidence>
<gene>
    <name evidence="2" type="ORF">IQ215_13600</name>
</gene>
<dbReference type="InterPro" id="IPR029058">
    <property type="entry name" value="AB_hydrolase_fold"/>
</dbReference>
<accession>A0ABR9V859</accession>
<keyword evidence="3" id="KW-1185">Reference proteome</keyword>
<evidence type="ECO:0000313" key="3">
    <source>
        <dbReference type="Proteomes" id="UP000654604"/>
    </source>
</evidence>
<dbReference type="PANTHER" id="PTHR43194:SF2">
    <property type="entry name" value="PEROXISOMAL MEMBRANE PROTEIN LPX1"/>
    <property type="match status" value="1"/>
</dbReference>
<comment type="caution">
    <text evidence="2">The sequence shown here is derived from an EMBL/GenBank/DDBJ whole genome shotgun (WGS) entry which is preliminary data.</text>
</comment>
<keyword evidence="2" id="KW-0378">Hydrolase</keyword>
<dbReference type="RefSeq" id="WP_193801954.1">
    <property type="nucleotide sequence ID" value="NZ_JADEWC010000044.1"/>
</dbReference>
<evidence type="ECO:0000259" key="1">
    <source>
        <dbReference type="Pfam" id="PF00561"/>
    </source>
</evidence>
<name>A0ABR9V859_9CHRO</name>